<feature type="compositionally biased region" description="Low complexity" evidence="11">
    <location>
        <begin position="321"/>
        <end position="330"/>
    </location>
</feature>
<evidence type="ECO:0000313" key="13">
    <source>
        <dbReference type="EMBL" id="BAS27288.1"/>
    </source>
</evidence>
<dbReference type="GO" id="GO:0006633">
    <property type="term" value="P:fatty acid biosynthetic process"/>
    <property type="evidence" value="ECO:0007669"/>
    <property type="project" value="UniProtKB-KW"/>
</dbReference>
<comment type="function">
    <text evidence="10">Component of the acetyl coenzyme A carboxylase (ACC) complex. First, biotin carboxylase catalyzes the carboxylation of biotin on its carrier protein (BCCP) and then the CO(2) group is transferred by the carboxyltransferase to acetyl-CoA to form malonyl-CoA.</text>
</comment>
<accession>A0A0K2SJJ9</accession>
<dbReference type="RefSeq" id="WP_068135940.1">
    <property type="nucleotide sequence ID" value="NZ_AP014924.1"/>
</dbReference>
<keyword evidence="3 10" id="KW-0808">Transferase</keyword>
<dbReference type="STRING" id="1555112.LIP_1439"/>
<dbReference type="SUPFAM" id="SSF52096">
    <property type="entry name" value="ClpP/crotonase"/>
    <property type="match status" value="1"/>
</dbReference>
<dbReference type="PANTHER" id="PTHR42853:SF3">
    <property type="entry name" value="ACETYL-COENZYME A CARBOXYLASE CARBOXYL TRANSFERASE SUBUNIT ALPHA, CHLOROPLASTIC"/>
    <property type="match status" value="1"/>
</dbReference>
<evidence type="ECO:0000256" key="7">
    <source>
        <dbReference type="ARBA" id="ARBA00023098"/>
    </source>
</evidence>
<keyword evidence="6 10" id="KW-0067">ATP-binding</keyword>
<organism evidence="13 14">
    <name type="scientific">Limnochorda pilosa</name>
    <dbReference type="NCBI Taxonomy" id="1555112"/>
    <lineage>
        <taxon>Bacteria</taxon>
        <taxon>Bacillati</taxon>
        <taxon>Bacillota</taxon>
        <taxon>Limnochordia</taxon>
        <taxon>Limnochordales</taxon>
        <taxon>Limnochordaceae</taxon>
        <taxon>Limnochorda</taxon>
    </lineage>
</organism>
<comment type="subcellular location">
    <subcellularLocation>
        <location evidence="10">Cytoplasm</location>
    </subcellularLocation>
</comment>
<gene>
    <name evidence="10" type="primary">accA</name>
    <name evidence="13" type="ORF">LIP_1439</name>
</gene>
<evidence type="ECO:0000256" key="5">
    <source>
        <dbReference type="ARBA" id="ARBA00022832"/>
    </source>
</evidence>
<keyword evidence="5 10" id="KW-0276">Fatty acid metabolism</keyword>
<dbReference type="GO" id="GO:0016743">
    <property type="term" value="F:carboxyl- or carbamoyltransferase activity"/>
    <property type="evidence" value="ECO:0007669"/>
    <property type="project" value="UniProtKB-UniRule"/>
</dbReference>
<evidence type="ECO:0000256" key="8">
    <source>
        <dbReference type="ARBA" id="ARBA00023160"/>
    </source>
</evidence>
<dbReference type="InterPro" id="IPR001095">
    <property type="entry name" value="Acetyl_CoA_COase_a_su"/>
</dbReference>
<dbReference type="HAMAP" id="MF_00823">
    <property type="entry name" value="AcetylCoA_CT_alpha"/>
    <property type="match status" value="1"/>
</dbReference>
<dbReference type="InterPro" id="IPR029045">
    <property type="entry name" value="ClpP/crotonase-like_dom_sf"/>
</dbReference>
<keyword evidence="7 10" id="KW-0443">Lipid metabolism</keyword>
<dbReference type="GO" id="GO:0003989">
    <property type="term" value="F:acetyl-CoA carboxylase activity"/>
    <property type="evidence" value="ECO:0007669"/>
    <property type="project" value="InterPro"/>
</dbReference>
<dbReference type="Proteomes" id="UP000065807">
    <property type="component" value="Chromosome"/>
</dbReference>
<dbReference type="KEGG" id="lpil:LIP_1439"/>
<evidence type="ECO:0000256" key="3">
    <source>
        <dbReference type="ARBA" id="ARBA00022679"/>
    </source>
</evidence>
<feature type="region of interest" description="Disordered" evidence="11">
    <location>
        <begin position="314"/>
        <end position="364"/>
    </location>
</feature>
<dbReference type="EMBL" id="AP014924">
    <property type="protein sequence ID" value="BAS27288.1"/>
    <property type="molecule type" value="Genomic_DNA"/>
</dbReference>
<dbReference type="NCBIfam" id="TIGR00513">
    <property type="entry name" value="accA"/>
    <property type="match status" value="1"/>
</dbReference>
<protein>
    <recommendedName>
        <fullName evidence="10">Acetyl-coenzyme A carboxylase carboxyl transferase subunit alpha</fullName>
        <shortName evidence="10">ACCase subunit alpha</shortName>
        <shortName evidence="10">Acetyl-CoA carboxylase carboxyltransferase subunit alpha</shortName>
        <ecNumber evidence="10">2.1.3.15</ecNumber>
    </recommendedName>
</protein>
<dbReference type="EC" id="2.1.3.15" evidence="10"/>
<evidence type="ECO:0000256" key="1">
    <source>
        <dbReference type="ARBA" id="ARBA00004956"/>
    </source>
</evidence>
<keyword evidence="14" id="KW-1185">Reference proteome</keyword>
<comment type="pathway">
    <text evidence="1 10">Lipid metabolism; malonyl-CoA biosynthesis; malonyl-CoA from acetyl-CoA: step 1/1.</text>
</comment>
<dbReference type="GO" id="GO:0005524">
    <property type="term" value="F:ATP binding"/>
    <property type="evidence" value="ECO:0007669"/>
    <property type="project" value="UniProtKB-KW"/>
</dbReference>
<evidence type="ECO:0000256" key="11">
    <source>
        <dbReference type="SAM" id="MobiDB-lite"/>
    </source>
</evidence>
<dbReference type="GO" id="GO:0009317">
    <property type="term" value="C:acetyl-CoA carboxylase complex"/>
    <property type="evidence" value="ECO:0007669"/>
    <property type="project" value="InterPro"/>
</dbReference>
<dbReference type="Pfam" id="PF03255">
    <property type="entry name" value="ACCA"/>
    <property type="match status" value="1"/>
</dbReference>
<proteinExistence type="inferred from homology"/>
<dbReference type="InterPro" id="IPR011763">
    <property type="entry name" value="COA_CT_C"/>
</dbReference>
<name>A0A0K2SJJ9_LIMPI</name>
<evidence type="ECO:0000259" key="12">
    <source>
        <dbReference type="PROSITE" id="PS50989"/>
    </source>
</evidence>
<keyword evidence="8 10" id="KW-0275">Fatty acid biosynthesis</keyword>
<dbReference type="NCBIfam" id="NF004344">
    <property type="entry name" value="PRK05724.1"/>
    <property type="match status" value="1"/>
</dbReference>
<evidence type="ECO:0000313" key="14">
    <source>
        <dbReference type="Proteomes" id="UP000065807"/>
    </source>
</evidence>
<evidence type="ECO:0000256" key="4">
    <source>
        <dbReference type="ARBA" id="ARBA00022741"/>
    </source>
</evidence>
<evidence type="ECO:0000256" key="9">
    <source>
        <dbReference type="ARBA" id="ARBA00049152"/>
    </source>
</evidence>
<dbReference type="GO" id="GO:2001295">
    <property type="term" value="P:malonyl-CoA biosynthetic process"/>
    <property type="evidence" value="ECO:0007669"/>
    <property type="project" value="UniProtKB-UniRule"/>
</dbReference>
<evidence type="ECO:0000256" key="2">
    <source>
        <dbReference type="ARBA" id="ARBA00022516"/>
    </source>
</evidence>
<keyword evidence="4 10" id="KW-0547">Nucleotide-binding</keyword>
<sequence length="364" mass="40306">MAASDFEWERPLIELEERIRELQNFTDQQGIDLSDEITSLKRRADQLRHEIFANLTPWQRVLLVRHPRRPTTLDFIEWIFDEFVELHGDRTHRDDAAMVGGIARLNGRPVTVIGPQKGRDTKENIRRNFGLPHPEGYRKAMRLMKQAERFGRPIITLIDVVGAYPGIEAEQRGQGLVIAEAILAMSELRVPIVSVITGEGGSGGALAIGVGDRVWMLENAWYSVISPEMCAQILWKDTKRAAEAAEVLRLTARDLLELGVVEGIVPEPMGGAHRDPEATARNLKEVLVRELAALEGSDPDGLVEARHQRYRRLGRLSEGHPGILPGAPAEGEGETPGGDDEEEDEPSGQAAWTGGLPADVPSRE</sequence>
<reference evidence="14" key="2">
    <citation type="journal article" date="2016" name="Int. J. Syst. Evol. Microbiol.">
        <title>Complete genome sequence and cell structure of Limnochorda pilosa, a Gram-negative spore-former within the phylum Firmicutes.</title>
        <authorList>
            <person name="Watanabe M."/>
            <person name="Kojima H."/>
            <person name="Fukui M."/>
        </authorList>
    </citation>
    <scope>NUCLEOTIDE SEQUENCE [LARGE SCALE GENOMIC DNA]</scope>
    <source>
        <strain evidence="14">HC45</strain>
    </source>
</reference>
<dbReference type="PROSITE" id="PS50989">
    <property type="entry name" value="COA_CT_CTER"/>
    <property type="match status" value="1"/>
</dbReference>
<keyword evidence="10" id="KW-0963">Cytoplasm</keyword>
<dbReference type="OrthoDB" id="9808023at2"/>
<comment type="similarity">
    <text evidence="10">Belongs to the AccA family.</text>
</comment>
<dbReference type="PATRIC" id="fig|1555112.3.peg.1475"/>
<dbReference type="PANTHER" id="PTHR42853">
    <property type="entry name" value="ACETYL-COENZYME A CARBOXYLASE CARBOXYL TRANSFERASE SUBUNIT ALPHA"/>
    <property type="match status" value="1"/>
</dbReference>
<dbReference type="AlphaFoldDB" id="A0A0K2SJJ9"/>
<comment type="subunit">
    <text evidence="10">Acetyl-CoA carboxylase is a heterohexamer composed of biotin carboxyl carrier protein (AccB), biotin carboxylase (AccC) and two subunits each of ACCase subunit alpha (AccA) and ACCase subunit beta (AccD).</text>
</comment>
<evidence type="ECO:0000256" key="6">
    <source>
        <dbReference type="ARBA" id="ARBA00022840"/>
    </source>
</evidence>
<feature type="compositionally biased region" description="Acidic residues" evidence="11">
    <location>
        <begin position="331"/>
        <end position="346"/>
    </location>
</feature>
<dbReference type="PRINTS" id="PR01069">
    <property type="entry name" value="ACCCTRFRASEA"/>
</dbReference>
<dbReference type="Gene3D" id="3.90.226.10">
    <property type="entry name" value="2-enoyl-CoA Hydratase, Chain A, domain 1"/>
    <property type="match status" value="1"/>
</dbReference>
<dbReference type="UniPathway" id="UPA00655">
    <property type="reaction ID" value="UER00711"/>
</dbReference>
<evidence type="ECO:0000256" key="10">
    <source>
        <dbReference type="HAMAP-Rule" id="MF_00823"/>
    </source>
</evidence>
<dbReference type="NCBIfam" id="NF041504">
    <property type="entry name" value="AccA_sub"/>
    <property type="match status" value="1"/>
</dbReference>
<reference evidence="14" key="1">
    <citation type="submission" date="2015-07" db="EMBL/GenBank/DDBJ databases">
        <title>Complete genome sequence and phylogenetic analysis of Limnochorda pilosa.</title>
        <authorList>
            <person name="Watanabe M."/>
            <person name="Kojima H."/>
            <person name="Fukui M."/>
        </authorList>
    </citation>
    <scope>NUCLEOTIDE SEQUENCE [LARGE SCALE GENOMIC DNA]</scope>
    <source>
        <strain evidence="14">HC45</strain>
    </source>
</reference>
<keyword evidence="2 10" id="KW-0444">Lipid biosynthesis</keyword>
<feature type="domain" description="CoA carboxyltransferase C-terminal" evidence="12">
    <location>
        <begin position="39"/>
        <end position="293"/>
    </location>
</feature>
<comment type="catalytic activity">
    <reaction evidence="9 10">
        <text>N(6)-carboxybiotinyl-L-lysyl-[protein] + acetyl-CoA = N(6)-biotinyl-L-lysyl-[protein] + malonyl-CoA</text>
        <dbReference type="Rhea" id="RHEA:54728"/>
        <dbReference type="Rhea" id="RHEA-COMP:10505"/>
        <dbReference type="Rhea" id="RHEA-COMP:10506"/>
        <dbReference type="ChEBI" id="CHEBI:57288"/>
        <dbReference type="ChEBI" id="CHEBI:57384"/>
        <dbReference type="ChEBI" id="CHEBI:83144"/>
        <dbReference type="ChEBI" id="CHEBI:83145"/>
        <dbReference type="EC" id="2.1.3.15"/>
    </reaction>
</comment>